<dbReference type="KEGG" id="pars:DRW48_13400"/>
<dbReference type="Pfam" id="PF06684">
    <property type="entry name" value="AA_synth"/>
    <property type="match status" value="1"/>
</dbReference>
<sequence length="197" mass="21235">MLESYMNLNIRRVLSFVEDVWEDGATRVEEPLRKAAVVFVLENPMAGTSGADLRELIDASPALGEKMGRKLVDLMDGCEVQSYGKGGLVGLDGEQEHANALLTTAFADPIRAQIGGGEAWISSFQKVVAPNTPIDIPMNHKDEVYVRSHYDGMTIAVPNGPRADEVALIFCAASGGRLNARVGGLTHEEVVARKSAR</sequence>
<evidence type="ECO:0000313" key="2">
    <source>
        <dbReference type="Proteomes" id="UP000252023"/>
    </source>
</evidence>
<reference evidence="2" key="1">
    <citation type="submission" date="2018-07" db="EMBL/GenBank/DDBJ databases">
        <title>Genome sequencing of Paracoccus sp. SC2-6.</title>
        <authorList>
            <person name="Heo J."/>
            <person name="Kim S.-J."/>
            <person name="Kwon S.-W."/>
        </authorList>
    </citation>
    <scope>NUCLEOTIDE SEQUENCE [LARGE SCALE GENOMIC DNA]</scope>
    <source>
        <strain evidence="2">SC2-6</strain>
    </source>
</reference>
<dbReference type="InterPro" id="IPR009569">
    <property type="entry name" value="AA_synth_put"/>
</dbReference>
<keyword evidence="2" id="KW-1185">Reference proteome</keyword>
<dbReference type="Proteomes" id="UP000252023">
    <property type="component" value="Chromosome"/>
</dbReference>
<evidence type="ECO:0000313" key="1">
    <source>
        <dbReference type="EMBL" id="AXC50543.1"/>
    </source>
</evidence>
<dbReference type="InterPro" id="IPR035936">
    <property type="entry name" value="BB2672"/>
</dbReference>
<dbReference type="OrthoDB" id="9803312at2"/>
<organism evidence="1 2">
    <name type="scientific">Paracoccus suum</name>
    <dbReference type="NCBI Taxonomy" id="2259340"/>
    <lineage>
        <taxon>Bacteria</taxon>
        <taxon>Pseudomonadati</taxon>
        <taxon>Pseudomonadota</taxon>
        <taxon>Alphaproteobacteria</taxon>
        <taxon>Rhodobacterales</taxon>
        <taxon>Paracoccaceae</taxon>
        <taxon>Paracoccus</taxon>
    </lineage>
</organism>
<proteinExistence type="predicted"/>
<gene>
    <name evidence="1" type="ORF">DRW48_13400</name>
</gene>
<dbReference type="Gene3D" id="3.30.1330.110">
    <property type="entry name" value="BB2672"/>
    <property type="match status" value="1"/>
</dbReference>
<dbReference type="EMBL" id="CP030918">
    <property type="protein sequence ID" value="AXC50543.1"/>
    <property type="molecule type" value="Genomic_DNA"/>
</dbReference>
<protein>
    <submittedName>
        <fullName evidence="1">Amino acid synthesis family protein</fullName>
    </submittedName>
</protein>
<dbReference type="SUPFAM" id="SSF160519">
    <property type="entry name" value="BB2672-like"/>
    <property type="match status" value="1"/>
</dbReference>
<accession>A0A344PMD8</accession>
<dbReference type="AlphaFoldDB" id="A0A344PMD8"/>
<name>A0A344PMD8_9RHOB</name>